<feature type="compositionally biased region" description="Low complexity" evidence="1">
    <location>
        <begin position="254"/>
        <end position="264"/>
    </location>
</feature>
<evidence type="ECO:0000313" key="2">
    <source>
        <dbReference type="EMBL" id="CAG7617846.1"/>
    </source>
</evidence>
<feature type="compositionally biased region" description="Basic residues" evidence="1">
    <location>
        <begin position="102"/>
        <end position="117"/>
    </location>
</feature>
<gene>
    <name evidence="2" type="ORF">SBRY_120076</name>
</gene>
<feature type="compositionally biased region" description="Basic residues" evidence="1">
    <location>
        <begin position="164"/>
        <end position="185"/>
    </location>
</feature>
<feature type="region of interest" description="Disordered" evidence="1">
    <location>
        <begin position="1"/>
        <end position="291"/>
    </location>
</feature>
<feature type="compositionally biased region" description="Low complexity" evidence="1">
    <location>
        <begin position="1"/>
        <end position="27"/>
    </location>
</feature>
<feature type="compositionally biased region" description="Basic and acidic residues" evidence="1">
    <location>
        <begin position="90"/>
        <end position="101"/>
    </location>
</feature>
<keyword evidence="2" id="KW-0378">Hydrolase</keyword>
<dbReference type="GO" id="GO:0042132">
    <property type="term" value="F:fructose 1,6-bisphosphate 1-phosphatase activity"/>
    <property type="evidence" value="ECO:0007669"/>
    <property type="project" value="UniProtKB-EC"/>
</dbReference>
<dbReference type="EMBL" id="CAJVAX010000004">
    <property type="protein sequence ID" value="CAG7617846.1"/>
    <property type="molecule type" value="Genomic_DNA"/>
</dbReference>
<comment type="caution">
    <text evidence="2">The sequence shown here is derived from an EMBL/GenBank/DDBJ whole genome shotgun (WGS) entry which is preliminary data.</text>
</comment>
<keyword evidence="3" id="KW-1185">Reference proteome</keyword>
<proteinExistence type="predicted"/>
<dbReference type="AlphaFoldDB" id="A0A9W4E898"/>
<dbReference type="EC" id="3.1.3.11" evidence="2"/>
<evidence type="ECO:0000256" key="1">
    <source>
        <dbReference type="SAM" id="MobiDB-lite"/>
    </source>
</evidence>
<sequence length="291" mass="32886">MTWSAGRGPGPARASRRPAPAAARAAGFSRCRGLCDRASVRSGPDRNQGGPSYATHRFCGSDPGLCAGARRLQQQRHARRKRKRRHGRQRREQQHGREQRRQGRRRGVGRLRRRRQQRLGGRAQQQDRIAARGHRPLLPAPARRRAGAEPGQPVQADRGERGHLQRLRLRRHHQGRQRRRLRHGVQRLDGQGAARHGRAPGRHVAEPDRRHQELRHRPRGDRRRGGGRHRHARRGPGQDLRHRQEGGRGRRGPHPGLTPLLPTARPRPPPSRSGIGGRTTRCRPATSRAAG</sequence>
<organism evidence="2 3">
    <name type="scientific">Actinacidiphila bryophytorum</name>
    <dbReference type="NCBI Taxonomy" id="1436133"/>
    <lineage>
        <taxon>Bacteria</taxon>
        <taxon>Bacillati</taxon>
        <taxon>Actinomycetota</taxon>
        <taxon>Actinomycetes</taxon>
        <taxon>Kitasatosporales</taxon>
        <taxon>Streptomycetaceae</taxon>
        <taxon>Actinacidiphila</taxon>
    </lineage>
</organism>
<feature type="compositionally biased region" description="Basic residues" evidence="1">
    <location>
        <begin position="73"/>
        <end position="89"/>
    </location>
</feature>
<name>A0A9W4E898_9ACTN</name>
<evidence type="ECO:0000313" key="3">
    <source>
        <dbReference type="Proteomes" id="UP001153328"/>
    </source>
</evidence>
<feature type="compositionally biased region" description="Basic and acidic residues" evidence="1">
    <location>
        <begin position="239"/>
        <end position="248"/>
    </location>
</feature>
<reference evidence="2" key="1">
    <citation type="submission" date="2021-06" db="EMBL/GenBank/DDBJ databases">
        <authorList>
            <person name="Arsene-Ploetze F."/>
        </authorList>
    </citation>
    <scope>NUCLEOTIDE SEQUENCE</scope>
    <source>
        <strain evidence="2">SBRY1</strain>
    </source>
</reference>
<feature type="compositionally biased region" description="Basic residues" evidence="1">
    <location>
        <begin position="212"/>
        <end position="234"/>
    </location>
</feature>
<accession>A0A9W4E898</accession>
<protein>
    <submittedName>
        <fullName evidence="2">Fructose-1,6-bisphosphatase, GlpX type</fullName>
        <ecNumber evidence="2">3.1.3.11</ecNumber>
    </submittedName>
</protein>
<dbReference type="Proteomes" id="UP001153328">
    <property type="component" value="Unassembled WGS sequence"/>
</dbReference>